<evidence type="ECO:0000313" key="1">
    <source>
        <dbReference type="EMBL" id="TWG28035.1"/>
    </source>
</evidence>
<evidence type="ECO:0000313" key="2">
    <source>
        <dbReference type="Proteomes" id="UP000319927"/>
    </source>
</evidence>
<dbReference type="SUPFAM" id="SSF51905">
    <property type="entry name" value="FAD/NAD(P)-binding domain"/>
    <property type="match status" value="1"/>
</dbReference>
<dbReference type="Gene3D" id="3.50.50.60">
    <property type="entry name" value="FAD/NAD(P)-binding domain"/>
    <property type="match status" value="1"/>
</dbReference>
<sequence length="111" mass="11992">MHVGSRDCNRVRRRPMFDRIVPDGVQWRDGTAQHVDVILWCTGFRPALDHLAPLRLRGPRGGIVADGTRVVADPRVHLVGYGPSASTVGANRAGRAAVRELRALLAAPAPA</sequence>
<proteinExistence type="predicted"/>
<dbReference type="InterPro" id="IPR036188">
    <property type="entry name" value="FAD/NAD-bd_sf"/>
</dbReference>
<dbReference type="EMBL" id="VIXA01000001">
    <property type="protein sequence ID" value="TWG28035.1"/>
    <property type="molecule type" value="Genomic_DNA"/>
</dbReference>
<comment type="caution">
    <text evidence="1">The sequence shown here is derived from an EMBL/GenBank/DDBJ whole genome shotgun (WGS) entry which is preliminary data.</text>
</comment>
<dbReference type="Proteomes" id="UP000319927">
    <property type="component" value="Unassembled WGS sequence"/>
</dbReference>
<protein>
    <recommendedName>
        <fullName evidence="3">Pyridine nucleotide-disulfide oxidoreductase</fullName>
    </recommendedName>
</protein>
<gene>
    <name evidence="1" type="ORF">FHX75_111186</name>
</gene>
<evidence type="ECO:0008006" key="3">
    <source>
        <dbReference type="Google" id="ProtNLM"/>
    </source>
</evidence>
<keyword evidence="2" id="KW-1185">Reference proteome</keyword>
<name>A0A561WVZ5_9ACTN</name>
<accession>A0A561WVZ5</accession>
<organism evidence="1 2">
    <name type="scientific">Micromonospora palomenae</name>
    <dbReference type="NCBI Taxonomy" id="1461247"/>
    <lineage>
        <taxon>Bacteria</taxon>
        <taxon>Bacillati</taxon>
        <taxon>Actinomycetota</taxon>
        <taxon>Actinomycetes</taxon>
        <taxon>Micromonosporales</taxon>
        <taxon>Micromonosporaceae</taxon>
        <taxon>Micromonospora</taxon>
    </lineage>
</organism>
<dbReference type="AlphaFoldDB" id="A0A561WVZ5"/>
<reference evidence="1 2" key="1">
    <citation type="submission" date="2019-06" db="EMBL/GenBank/DDBJ databases">
        <title>Sequencing the genomes of 1000 actinobacteria strains.</title>
        <authorList>
            <person name="Klenk H.-P."/>
        </authorList>
    </citation>
    <scope>NUCLEOTIDE SEQUENCE [LARGE SCALE GENOMIC DNA]</scope>
    <source>
        <strain evidence="1 2">DSM 102131</strain>
    </source>
</reference>
<dbReference type="RefSeq" id="WP_211364343.1">
    <property type="nucleotide sequence ID" value="NZ_VIXA01000001.1"/>
</dbReference>